<gene>
    <name evidence="4" type="ORF">SAMN04489835_1142</name>
</gene>
<dbReference type="GO" id="GO:0000976">
    <property type="term" value="F:transcription cis-regulatory region binding"/>
    <property type="evidence" value="ECO:0007669"/>
    <property type="project" value="TreeGrafter"/>
</dbReference>
<dbReference type="PRINTS" id="PR00455">
    <property type="entry name" value="HTHTETR"/>
</dbReference>
<dbReference type="PANTHER" id="PTHR30055">
    <property type="entry name" value="HTH-TYPE TRANSCRIPTIONAL REGULATOR RUTR"/>
    <property type="match status" value="1"/>
</dbReference>
<evidence type="ECO:0000259" key="3">
    <source>
        <dbReference type="PROSITE" id="PS50977"/>
    </source>
</evidence>
<dbReference type="AlphaFoldDB" id="A0A1H6J0T4"/>
<dbReference type="Gene3D" id="1.10.357.10">
    <property type="entry name" value="Tetracycline Repressor, domain 2"/>
    <property type="match status" value="1"/>
</dbReference>
<sequence length="184" mass="19053">MTTAGGGTAAGARIRPIVLSHAADLFADRGPAATSLRDIAARSGVNAGLIFRHIGNKDALVSAVLDYLADDLASARDADAPRAVVEARAERSWKVIARALLDGFDLGRLQHRFPNVEQLVAAAGGGDPHAARLATADALALHLGWRLFGPFLKAATGLSDDDPRPFTDIADALAALLGGGDTTR</sequence>
<evidence type="ECO:0000313" key="5">
    <source>
        <dbReference type="Proteomes" id="UP000182915"/>
    </source>
</evidence>
<dbReference type="PANTHER" id="PTHR30055:SF153">
    <property type="entry name" value="HTH-TYPE TRANSCRIPTIONAL REPRESSOR RV3405C"/>
    <property type="match status" value="1"/>
</dbReference>
<dbReference type="RefSeq" id="WP_083406354.1">
    <property type="nucleotide sequence ID" value="NZ_LT629971.1"/>
</dbReference>
<dbReference type="EMBL" id="LT629971">
    <property type="protein sequence ID" value="SEH53717.1"/>
    <property type="molecule type" value="Genomic_DNA"/>
</dbReference>
<dbReference type="InterPro" id="IPR001647">
    <property type="entry name" value="HTH_TetR"/>
</dbReference>
<name>A0A1H6J0T4_MYCRU</name>
<proteinExistence type="predicted"/>
<accession>A0A1H6J0T4</accession>
<dbReference type="Proteomes" id="UP000182915">
    <property type="component" value="Chromosome I"/>
</dbReference>
<organism evidence="4 5">
    <name type="scientific">Mycolicibacterium rutilum</name>
    <name type="common">Mycobacterium rutilum</name>
    <dbReference type="NCBI Taxonomy" id="370526"/>
    <lineage>
        <taxon>Bacteria</taxon>
        <taxon>Bacillati</taxon>
        <taxon>Actinomycetota</taxon>
        <taxon>Actinomycetes</taxon>
        <taxon>Mycobacteriales</taxon>
        <taxon>Mycobacteriaceae</taxon>
        <taxon>Mycolicibacterium</taxon>
    </lineage>
</organism>
<evidence type="ECO:0000256" key="2">
    <source>
        <dbReference type="PROSITE-ProRule" id="PRU00335"/>
    </source>
</evidence>
<dbReference type="InterPro" id="IPR009057">
    <property type="entry name" value="Homeodomain-like_sf"/>
</dbReference>
<feature type="DNA-binding region" description="H-T-H motif" evidence="2">
    <location>
        <begin position="35"/>
        <end position="54"/>
    </location>
</feature>
<reference evidence="5" key="1">
    <citation type="submission" date="2016-10" db="EMBL/GenBank/DDBJ databases">
        <authorList>
            <person name="Varghese N."/>
            <person name="Submissions S."/>
        </authorList>
    </citation>
    <scope>NUCLEOTIDE SEQUENCE [LARGE SCALE GENOMIC DNA]</scope>
    <source>
        <strain evidence="5">DSM 45405</strain>
    </source>
</reference>
<dbReference type="Pfam" id="PF00440">
    <property type="entry name" value="TetR_N"/>
    <property type="match status" value="1"/>
</dbReference>
<dbReference type="PROSITE" id="PS50977">
    <property type="entry name" value="HTH_TETR_2"/>
    <property type="match status" value="1"/>
</dbReference>
<evidence type="ECO:0000313" key="4">
    <source>
        <dbReference type="EMBL" id="SEH53717.1"/>
    </source>
</evidence>
<dbReference type="InterPro" id="IPR050109">
    <property type="entry name" value="HTH-type_TetR-like_transc_reg"/>
</dbReference>
<dbReference type="SUPFAM" id="SSF46689">
    <property type="entry name" value="Homeodomain-like"/>
    <property type="match status" value="1"/>
</dbReference>
<dbReference type="OrthoDB" id="3210235at2"/>
<keyword evidence="1 2" id="KW-0238">DNA-binding</keyword>
<feature type="domain" description="HTH tetR-type" evidence="3">
    <location>
        <begin position="12"/>
        <end position="72"/>
    </location>
</feature>
<keyword evidence="5" id="KW-1185">Reference proteome</keyword>
<dbReference type="STRING" id="370526.SAMN04489835_1142"/>
<dbReference type="GO" id="GO:0003700">
    <property type="term" value="F:DNA-binding transcription factor activity"/>
    <property type="evidence" value="ECO:0007669"/>
    <property type="project" value="TreeGrafter"/>
</dbReference>
<evidence type="ECO:0000256" key="1">
    <source>
        <dbReference type="ARBA" id="ARBA00023125"/>
    </source>
</evidence>
<protein>
    <submittedName>
        <fullName evidence="4">Regulatory protein, tetR family</fullName>
    </submittedName>
</protein>